<keyword evidence="5" id="KW-0472">Membrane</keyword>
<dbReference type="EMBL" id="JADNRY010000074">
    <property type="protein sequence ID" value="KAF9067355.1"/>
    <property type="molecule type" value="Genomic_DNA"/>
</dbReference>
<keyword evidence="3" id="KW-0808">Transferase</keyword>
<dbReference type="Proteomes" id="UP000772434">
    <property type="component" value="Unassembled WGS sequence"/>
</dbReference>
<evidence type="ECO:0000256" key="1">
    <source>
        <dbReference type="ARBA" id="ARBA00004651"/>
    </source>
</evidence>
<dbReference type="GO" id="GO:0004100">
    <property type="term" value="F:chitin synthase activity"/>
    <property type="evidence" value="ECO:0007669"/>
    <property type="project" value="UniProtKB-EC"/>
</dbReference>
<comment type="caution">
    <text evidence="8">The sequence shown here is derived from an EMBL/GenBank/DDBJ whole genome shotgun (WGS) entry which is preliminary data.</text>
</comment>
<evidence type="ECO:0000256" key="3">
    <source>
        <dbReference type="ARBA" id="ARBA00022679"/>
    </source>
</evidence>
<protein>
    <submittedName>
        <fullName evidence="8">Chitin synthase-domain-containing protein</fullName>
    </submittedName>
</protein>
<keyword evidence="9" id="KW-1185">Reference proteome</keyword>
<dbReference type="AlphaFoldDB" id="A0A9P5PSV8"/>
<dbReference type="PANTHER" id="PTHR22914:SF13">
    <property type="entry name" value="CHITIN SYNTHASE"/>
    <property type="match status" value="1"/>
</dbReference>
<sequence>MTPLELELYHQMHNVIGINPAFYKYIFTIDANTTVTPNSLNQLVASPANDLNIIGICGEPKFINEESLWWMVIQVYEYYKGV</sequence>
<evidence type="ECO:0000256" key="6">
    <source>
        <dbReference type="ARBA" id="ARBA00023180"/>
    </source>
</evidence>
<keyword evidence="6" id="KW-0325">Glycoprotein</keyword>
<dbReference type="GO" id="GO:0005886">
    <property type="term" value="C:plasma membrane"/>
    <property type="evidence" value="ECO:0007669"/>
    <property type="project" value="UniProtKB-SubCell"/>
</dbReference>
<accession>A0A9P5PSV8</accession>
<evidence type="ECO:0000256" key="4">
    <source>
        <dbReference type="ARBA" id="ARBA00022692"/>
    </source>
</evidence>
<dbReference type="OrthoDB" id="370884at2759"/>
<organism evidence="8 9">
    <name type="scientific">Rhodocollybia butyracea</name>
    <dbReference type="NCBI Taxonomy" id="206335"/>
    <lineage>
        <taxon>Eukaryota</taxon>
        <taxon>Fungi</taxon>
        <taxon>Dikarya</taxon>
        <taxon>Basidiomycota</taxon>
        <taxon>Agaricomycotina</taxon>
        <taxon>Agaricomycetes</taxon>
        <taxon>Agaricomycetidae</taxon>
        <taxon>Agaricales</taxon>
        <taxon>Marasmiineae</taxon>
        <taxon>Omphalotaceae</taxon>
        <taxon>Rhodocollybia</taxon>
    </lineage>
</organism>
<dbReference type="GO" id="GO:0006031">
    <property type="term" value="P:chitin biosynthetic process"/>
    <property type="evidence" value="ECO:0007669"/>
    <property type="project" value="TreeGrafter"/>
</dbReference>
<dbReference type="GO" id="GO:0031505">
    <property type="term" value="P:fungal-type cell wall organization"/>
    <property type="evidence" value="ECO:0007669"/>
    <property type="project" value="TreeGrafter"/>
</dbReference>
<comment type="catalytic activity">
    <reaction evidence="7">
        <text>[(1-&gt;4)-N-acetyl-beta-D-glucosaminyl](n) + UDP-N-acetyl-alpha-D-glucosamine = [(1-&gt;4)-N-acetyl-beta-D-glucosaminyl](n+1) + UDP + H(+)</text>
        <dbReference type="Rhea" id="RHEA:16637"/>
        <dbReference type="Rhea" id="RHEA-COMP:9593"/>
        <dbReference type="Rhea" id="RHEA-COMP:9595"/>
        <dbReference type="ChEBI" id="CHEBI:15378"/>
        <dbReference type="ChEBI" id="CHEBI:17029"/>
        <dbReference type="ChEBI" id="CHEBI:57705"/>
        <dbReference type="ChEBI" id="CHEBI:58223"/>
        <dbReference type="EC" id="2.4.1.16"/>
    </reaction>
</comment>
<keyword evidence="2" id="KW-1003">Cell membrane</keyword>
<reference evidence="8" key="1">
    <citation type="submission" date="2020-11" db="EMBL/GenBank/DDBJ databases">
        <authorList>
            <consortium name="DOE Joint Genome Institute"/>
            <person name="Ahrendt S."/>
            <person name="Riley R."/>
            <person name="Andreopoulos W."/>
            <person name="Labutti K."/>
            <person name="Pangilinan J."/>
            <person name="Ruiz-Duenas F.J."/>
            <person name="Barrasa J.M."/>
            <person name="Sanchez-Garcia M."/>
            <person name="Camarero S."/>
            <person name="Miyauchi S."/>
            <person name="Serrano A."/>
            <person name="Linde D."/>
            <person name="Babiker R."/>
            <person name="Drula E."/>
            <person name="Ayuso-Fernandez I."/>
            <person name="Pacheco R."/>
            <person name="Padilla G."/>
            <person name="Ferreira P."/>
            <person name="Barriuso J."/>
            <person name="Kellner H."/>
            <person name="Castanera R."/>
            <person name="Alfaro M."/>
            <person name="Ramirez L."/>
            <person name="Pisabarro A.G."/>
            <person name="Kuo A."/>
            <person name="Tritt A."/>
            <person name="Lipzen A."/>
            <person name="He G."/>
            <person name="Yan M."/>
            <person name="Ng V."/>
            <person name="Cullen D."/>
            <person name="Martin F."/>
            <person name="Rosso M.-N."/>
            <person name="Henrissat B."/>
            <person name="Hibbett D."/>
            <person name="Martinez A.T."/>
            <person name="Grigoriev I.V."/>
        </authorList>
    </citation>
    <scope>NUCLEOTIDE SEQUENCE</scope>
    <source>
        <strain evidence="8">AH 40177</strain>
    </source>
</reference>
<gene>
    <name evidence="8" type="ORF">BDP27DRAFT_1422909</name>
</gene>
<dbReference type="PANTHER" id="PTHR22914">
    <property type="entry name" value="CHITIN SYNTHASE"/>
    <property type="match status" value="1"/>
</dbReference>
<dbReference type="Pfam" id="PF03142">
    <property type="entry name" value="Chitin_synth_2"/>
    <property type="match status" value="1"/>
</dbReference>
<dbReference type="InterPro" id="IPR004835">
    <property type="entry name" value="Chitin_synth"/>
</dbReference>
<evidence type="ECO:0000313" key="8">
    <source>
        <dbReference type="EMBL" id="KAF9067355.1"/>
    </source>
</evidence>
<evidence type="ECO:0000256" key="7">
    <source>
        <dbReference type="ARBA" id="ARBA00048014"/>
    </source>
</evidence>
<comment type="subcellular location">
    <subcellularLocation>
        <location evidence="1">Cell membrane</location>
        <topology evidence="1">Multi-pass membrane protein</topology>
    </subcellularLocation>
</comment>
<proteinExistence type="predicted"/>
<dbReference type="GO" id="GO:0030428">
    <property type="term" value="C:cell septum"/>
    <property type="evidence" value="ECO:0007669"/>
    <property type="project" value="TreeGrafter"/>
</dbReference>
<name>A0A9P5PSV8_9AGAR</name>
<keyword evidence="4" id="KW-0812">Transmembrane</keyword>
<evidence type="ECO:0000256" key="5">
    <source>
        <dbReference type="ARBA" id="ARBA00023136"/>
    </source>
</evidence>
<evidence type="ECO:0000313" key="9">
    <source>
        <dbReference type="Proteomes" id="UP000772434"/>
    </source>
</evidence>
<evidence type="ECO:0000256" key="2">
    <source>
        <dbReference type="ARBA" id="ARBA00022475"/>
    </source>
</evidence>